<dbReference type="GO" id="GO:0045211">
    <property type="term" value="C:postsynaptic membrane"/>
    <property type="evidence" value="ECO:0007669"/>
    <property type="project" value="TreeGrafter"/>
</dbReference>
<dbReference type="SUPFAM" id="SSF50156">
    <property type="entry name" value="PDZ domain-like"/>
    <property type="match status" value="1"/>
</dbReference>
<evidence type="ECO:0000256" key="3">
    <source>
        <dbReference type="ARBA" id="ARBA00022737"/>
    </source>
</evidence>
<feature type="region of interest" description="Disordered" evidence="4">
    <location>
        <begin position="562"/>
        <end position="592"/>
    </location>
</feature>
<reference evidence="7" key="1">
    <citation type="submission" date="2014-03" db="EMBL/GenBank/DDBJ databases">
        <authorList>
            <person name="Aksoy S."/>
            <person name="Warren W."/>
            <person name="Wilson R.K."/>
        </authorList>
    </citation>
    <scope>NUCLEOTIDE SEQUENCE [LARGE SCALE GENOMIC DNA]</scope>
    <source>
        <strain evidence="7">IAEA</strain>
    </source>
</reference>
<dbReference type="GO" id="GO:0005912">
    <property type="term" value="C:adherens junction"/>
    <property type="evidence" value="ECO:0007669"/>
    <property type="project" value="TreeGrafter"/>
</dbReference>
<dbReference type="PROSITE" id="PS51450">
    <property type="entry name" value="LRR"/>
    <property type="match status" value="3"/>
</dbReference>
<dbReference type="VEuPathDB" id="VectorBase:GBRI037154"/>
<dbReference type="Proteomes" id="UP000091820">
    <property type="component" value="Unassembled WGS sequence"/>
</dbReference>
<dbReference type="SMART" id="SM00364">
    <property type="entry name" value="LRR_BAC"/>
    <property type="match status" value="10"/>
</dbReference>
<evidence type="ECO:0000256" key="2">
    <source>
        <dbReference type="ARBA" id="ARBA00022614"/>
    </source>
</evidence>
<dbReference type="FunFam" id="3.80.10.10:FF:000013">
    <property type="entry name" value="Erbin isoform 7"/>
    <property type="match status" value="1"/>
</dbReference>
<dbReference type="GO" id="GO:0043113">
    <property type="term" value="P:receptor clustering"/>
    <property type="evidence" value="ECO:0007669"/>
    <property type="project" value="TreeGrafter"/>
</dbReference>
<dbReference type="AlphaFoldDB" id="A0A1A9WYC7"/>
<dbReference type="GO" id="GO:0016323">
    <property type="term" value="C:basolateral plasma membrane"/>
    <property type="evidence" value="ECO:0007669"/>
    <property type="project" value="TreeGrafter"/>
</dbReference>
<keyword evidence="2" id="KW-0433">Leucine-rich repeat</keyword>
<reference evidence="6" key="2">
    <citation type="submission" date="2020-05" db="UniProtKB">
        <authorList>
            <consortium name="EnsemblMetazoa"/>
        </authorList>
    </citation>
    <scope>IDENTIFICATION</scope>
    <source>
        <strain evidence="6">IAEA</strain>
    </source>
</reference>
<evidence type="ECO:0000313" key="7">
    <source>
        <dbReference type="Proteomes" id="UP000091820"/>
    </source>
</evidence>
<dbReference type="PROSITE" id="PS50106">
    <property type="entry name" value="PDZ"/>
    <property type="match status" value="1"/>
</dbReference>
<dbReference type="GO" id="GO:0098887">
    <property type="term" value="P:neurotransmitter receptor transport, endosome to postsynaptic membrane"/>
    <property type="evidence" value="ECO:0007669"/>
    <property type="project" value="TreeGrafter"/>
</dbReference>
<dbReference type="SUPFAM" id="SSF52058">
    <property type="entry name" value="L domain-like"/>
    <property type="match status" value="2"/>
</dbReference>
<evidence type="ECO:0000259" key="5">
    <source>
        <dbReference type="PROSITE" id="PS50106"/>
    </source>
</evidence>
<dbReference type="Pfam" id="PF00560">
    <property type="entry name" value="LRR_1"/>
    <property type="match status" value="1"/>
</dbReference>
<evidence type="ECO:0000313" key="6">
    <source>
        <dbReference type="EnsemblMetazoa" id="GBRI037154-PA"/>
    </source>
</evidence>
<dbReference type="Pfam" id="PF13855">
    <property type="entry name" value="LRR_8"/>
    <property type="match status" value="3"/>
</dbReference>
<dbReference type="InterPro" id="IPR036034">
    <property type="entry name" value="PDZ_sf"/>
</dbReference>
<dbReference type="EnsemblMetazoa" id="GBRI037154-RA">
    <property type="protein sequence ID" value="GBRI037154-PA"/>
    <property type="gene ID" value="GBRI037154"/>
</dbReference>
<dbReference type="Gene3D" id="2.30.42.10">
    <property type="match status" value="1"/>
</dbReference>
<sequence length="966" mass="109951">MSLSKCFPCLQFKKEDVVIKLDYSNTTLLESFPHVCQHERTLEELNLSSTRINNLPIQLFYCQNLRVLCLNNNSLETIPEAIGSLRQLQHLSLSRNFISVLPDHLRSCKHLTHLDLSCNSLQRLPDAITSLISLQELLLNETYLEFLPANFGRLINLRIVELRLNNLISLPKSMTRLVNLQRIDLGGNEFTDLPEVVGELEQLHELWIDFNQIRYIPSNTSKLRELTHLEANGNLMDFFPNDISNWVKVEVLSINANNLVAFPFSIGMLVSLVTFKCESNKLKELPDSILNLENLEELVISYNELKRLPSTIGMLKKLRYLFADSNDLCILPDEICKCANLNVLSISRNKITGLPQNIGHLTQLKVLNIVQNHIKTLPVSVLSLVSLTSLWMSDNQSKPLVPLQYTDVNTKKQLTCFMLPQHGPKSYQNIVTKTKENNSEGECIVGQQREQLLKSANSFRSQMRRICFAEQTVILSASDKRTICKPSGNMRHVNIARKETSSSTPLSTLRTTHVRGNVKLDGAPRDVLMRSPTPYPKELRLMAKYVRNGQWVSSFSTKRSGSLSEAKFNNNNSHHSSTTVDNSYANSKQANNKKFTGTTQETTEFFGDDNPAVFNTNYDVNLCEKHHNVPVLQTNNSNSWHEKNFNQNSTTQHAFGNKITSVVSDNCNEDMYMVPIVKKDEVLSGLTSTDYYERHLLHTDNAQYAYPIPNMQNQLLKPPPYDIARSFTKKSPEDLTKYEAIRKQRQKVQNDNFVTSCHQHEHQQLVQMEQVEHDIMPCLYPEAKTPQVIEKLTVNKLFENEHNSDQQQWQLGNCHNQQKHLATETLTNRDSSRKVLNDAPSTNSYISKLKSTNINTATHSEGSSRNSISKRKPKMPWLFGVHQNPTVEQVTIKREKQVGFEIANLPGKEGLYVVSTQPDTNASRLLCVYDKLLEVDGCDFTNISLGNARQIIEKSGPMLNIMLSRT</sequence>
<feature type="region of interest" description="Disordered" evidence="4">
    <location>
        <begin position="823"/>
        <end position="842"/>
    </location>
</feature>
<dbReference type="InterPro" id="IPR001611">
    <property type="entry name" value="Leu-rich_rpt"/>
</dbReference>
<dbReference type="InterPro" id="IPR001478">
    <property type="entry name" value="PDZ"/>
</dbReference>
<dbReference type="InterPro" id="IPR032675">
    <property type="entry name" value="LRR_dom_sf"/>
</dbReference>
<dbReference type="PANTHER" id="PTHR23119:SF50">
    <property type="entry name" value="PDZ DOMAIN-CONTAINING PROTEIN"/>
    <property type="match status" value="1"/>
</dbReference>
<keyword evidence="7" id="KW-1185">Reference proteome</keyword>
<dbReference type="GO" id="GO:0098968">
    <property type="term" value="P:neurotransmitter receptor transport postsynaptic membrane to endosome"/>
    <property type="evidence" value="ECO:0007669"/>
    <property type="project" value="TreeGrafter"/>
</dbReference>
<protein>
    <submittedName>
        <fullName evidence="6">PDZ domain-containing protein</fullName>
    </submittedName>
</protein>
<name>A0A1A9WYC7_9MUSC</name>
<keyword evidence="3" id="KW-0677">Repeat</keyword>
<dbReference type="STRING" id="37001.A0A1A9WYC7"/>
<dbReference type="GO" id="GO:0098609">
    <property type="term" value="P:cell-cell adhesion"/>
    <property type="evidence" value="ECO:0007669"/>
    <property type="project" value="TreeGrafter"/>
</dbReference>
<dbReference type="GO" id="GO:0045197">
    <property type="term" value="P:establishment or maintenance of epithelial cell apical/basal polarity"/>
    <property type="evidence" value="ECO:0007669"/>
    <property type="project" value="TreeGrafter"/>
</dbReference>
<feature type="compositionally biased region" description="Polar residues" evidence="4">
    <location>
        <begin position="578"/>
        <end position="592"/>
    </location>
</feature>
<evidence type="ECO:0000256" key="4">
    <source>
        <dbReference type="SAM" id="MobiDB-lite"/>
    </source>
</evidence>
<feature type="domain" description="PDZ" evidence="5">
    <location>
        <begin position="886"/>
        <end position="966"/>
    </location>
</feature>
<dbReference type="InterPro" id="IPR050614">
    <property type="entry name" value="Synaptic_Scaffolding_LAP-MAGUK"/>
</dbReference>
<dbReference type="GO" id="GO:0019901">
    <property type="term" value="F:protein kinase binding"/>
    <property type="evidence" value="ECO:0007669"/>
    <property type="project" value="TreeGrafter"/>
</dbReference>
<proteinExistence type="inferred from homology"/>
<dbReference type="GO" id="GO:0014069">
    <property type="term" value="C:postsynaptic density"/>
    <property type="evidence" value="ECO:0007669"/>
    <property type="project" value="TreeGrafter"/>
</dbReference>
<comment type="similarity">
    <text evidence="1">Belongs to the LAP (LRR and PDZ) protein family.</text>
</comment>
<organism evidence="6 7">
    <name type="scientific">Glossina brevipalpis</name>
    <dbReference type="NCBI Taxonomy" id="37001"/>
    <lineage>
        <taxon>Eukaryota</taxon>
        <taxon>Metazoa</taxon>
        <taxon>Ecdysozoa</taxon>
        <taxon>Arthropoda</taxon>
        <taxon>Hexapoda</taxon>
        <taxon>Insecta</taxon>
        <taxon>Pterygota</taxon>
        <taxon>Neoptera</taxon>
        <taxon>Endopterygota</taxon>
        <taxon>Diptera</taxon>
        <taxon>Brachycera</taxon>
        <taxon>Muscomorpha</taxon>
        <taxon>Hippoboscoidea</taxon>
        <taxon>Glossinidae</taxon>
        <taxon>Glossina</taxon>
    </lineage>
</organism>
<dbReference type="PANTHER" id="PTHR23119">
    <property type="entry name" value="DISCS LARGE"/>
    <property type="match status" value="1"/>
</dbReference>
<accession>A0A1A9WYC7</accession>
<dbReference type="SMART" id="SM00369">
    <property type="entry name" value="LRR_TYP"/>
    <property type="match status" value="11"/>
</dbReference>
<dbReference type="InterPro" id="IPR003591">
    <property type="entry name" value="Leu-rich_rpt_typical-subtyp"/>
</dbReference>
<dbReference type="Pfam" id="PF00595">
    <property type="entry name" value="PDZ"/>
    <property type="match status" value="1"/>
</dbReference>
<evidence type="ECO:0000256" key="1">
    <source>
        <dbReference type="ARBA" id="ARBA00007772"/>
    </source>
</evidence>
<dbReference type="Gene3D" id="3.80.10.10">
    <property type="entry name" value="Ribonuclease Inhibitor"/>
    <property type="match status" value="2"/>
</dbReference>